<proteinExistence type="inferred from homology"/>
<comment type="subunit">
    <text evidence="7">Part of the nuclear pore complex (NPC).</text>
</comment>
<dbReference type="GO" id="GO:0000973">
    <property type="term" value="P:post-transcriptional tethering of RNA polymerase II gene DNA at nuclear periphery"/>
    <property type="evidence" value="ECO:0007669"/>
    <property type="project" value="TreeGrafter"/>
</dbReference>
<evidence type="ECO:0000256" key="2">
    <source>
        <dbReference type="ARBA" id="ARBA00022816"/>
    </source>
</evidence>
<comment type="subcellular location">
    <subcellularLocation>
        <location evidence="7">Nucleus</location>
        <location evidence="7">Nuclear pore complex</location>
    </subcellularLocation>
    <subcellularLocation>
        <location evidence="7">Nucleus membrane</location>
    </subcellularLocation>
</comment>
<dbReference type="GO" id="GO:0017056">
    <property type="term" value="F:structural constituent of nuclear pore"/>
    <property type="evidence" value="ECO:0007669"/>
    <property type="project" value="UniProtKB-UniRule"/>
</dbReference>
<evidence type="ECO:0000256" key="7">
    <source>
        <dbReference type="RuleBase" id="RU365072"/>
    </source>
</evidence>
<sequence>MNEPDNFHELLEDWDTDSALLFCQIEDISNLKSINLIKENPDYSFFDSKAIDDDSENIVLKKIKGYIGICDSRIKYFKSFEGIQSHPSENSNLVEKWLLEKNTWKLLHSMFSLRIQNNVSFSPLNDSQNSEIDFSPVDSLLTDFSKVLKIFSLDFGLSEYSAIKNWLEEIAPPFHSVEIRTGYWPFTRKEYERSLRKNEKRSDLVTQLDPDAPTRLQKRLAPEDLEYERFMLKSLYEFVRRGRLNDAIMLCINNGEPWRAASLRGGTYFYDSGIDNTNLINDKSVSVATGNINRRLWKEMCSVLASDPKVDIYERALYGVLSGRLDEAFSVCETWEDRVWVEICAMIEKRIEEILIKRTGIYKPSSLSGIGTSDQRNAISDSLLEMFEKIKSESNIEITNSAYNPFREVQVAITTKTLNQYIISFSKNVRKTGISTTDPHFIRFLVHLILVSREIGMPLDEFAGDTIISAYVQILSTSPSHKTLVAMYCSKLPGSIPIELYSGFLANCDSVIEERAIYIQLAEQYNLDVISIVKKTALNILEKYSYISDGDMTSHITKFSGIDDPLNKAEIIQIRAIEWLIFYHELYTYSLIHIVSLARRFLIFGRVNAAISLFNSLPNDFVQSSWKNIAIQENEDAENESNNKYESWGQYLKKSNPEYDSYDKSKDTIDQDQEYAISEDLEVQSWPTVIISTSFDEYIQLISLCDGISHYTNWLIQMDNIPSENQRVPVSKVEEIEWMRDSVYLTDETEGILRNKILEIDWLGDSVKLLENDNIQVSDNSKNVSNELLSKSEMYPDGRMNDFILLINQTCMEILRKSQENIGADKSHSQTIEPWLKNFGLN</sequence>
<evidence type="ECO:0000313" key="9">
    <source>
        <dbReference type="Proteomes" id="UP000187455"/>
    </source>
</evidence>
<evidence type="ECO:0000313" key="8">
    <source>
        <dbReference type="EMBL" id="OLY83481.1"/>
    </source>
</evidence>
<keyword evidence="5 7" id="KW-0906">Nuclear pore complex</keyword>
<dbReference type="Gene3D" id="1.10.3450.20">
    <property type="match status" value="1"/>
</dbReference>
<dbReference type="OrthoDB" id="3098at2759"/>
<keyword evidence="7" id="KW-0472">Membrane</keyword>
<comment type="caution">
    <text evidence="8">The sequence shown here is derived from an EMBL/GenBank/DDBJ whole genome shotgun (WGS) entry which is preliminary data.</text>
</comment>
<evidence type="ECO:0000256" key="1">
    <source>
        <dbReference type="ARBA" id="ARBA00022448"/>
    </source>
</evidence>
<dbReference type="GO" id="GO:0031965">
    <property type="term" value="C:nuclear membrane"/>
    <property type="evidence" value="ECO:0007669"/>
    <property type="project" value="UniProtKB-SubCell"/>
</dbReference>
<comment type="function">
    <text evidence="7">Functions as a component of the nuclear pore complex (NPC).</text>
</comment>
<dbReference type="STRING" id="133383.A0A1R0H2Y3"/>
<dbReference type="GO" id="GO:0031080">
    <property type="term" value="C:nuclear pore outer ring"/>
    <property type="evidence" value="ECO:0007669"/>
    <property type="project" value="TreeGrafter"/>
</dbReference>
<evidence type="ECO:0000256" key="4">
    <source>
        <dbReference type="ARBA" id="ARBA00023010"/>
    </source>
</evidence>
<keyword evidence="4 7" id="KW-0811">Translocation</keyword>
<dbReference type="GO" id="GO:0006406">
    <property type="term" value="P:mRNA export from nucleus"/>
    <property type="evidence" value="ECO:0007669"/>
    <property type="project" value="TreeGrafter"/>
</dbReference>
<evidence type="ECO:0000256" key="5">
    <source>
        <dbReference type="ARBA" id="ARBA00023132"/>
    </source>
</evidence>
<protein>
    <recommendedName>
        <fullName evidence="7">Nuclear pore complex protein</fullName>
    </recommendedName>
</protein>
<dbReference type="PANTHER" id="PTHR13003:SF2">
    <property type="entry name" value="NUCLEAR PORE COMPLEX PROTEIN NUP107"/>
    <property type="match status" value="1"/>
</dbReference>
<reference evidence="8 9" key="1">
    <citation type="journal article" date="2016" name="Mol. Biol. Evol.">
        <title>Genome-Wide Survey of Gut Fungi (Harpellales) Reveals the First Horizontally Transferred Ubiquitin Gene from a Mosquito Host.</title>
        <authorList>
            <person name="Wang Y."/>
            <person name="White M.M."/>
            <person name="Kvist S."/>
            <person name="Moncalvo J.M."/>
        </authorList>
    </citation>
    <scope>NUCLEOTIDE SEQUENCE [LARGE SCALE GENOMIC DNA]</scope>
    <source>
        <strain evidence="8 9">ALG-7-W6</strain>
    </source>
</reference>
<dbReference type="Pfam" id="PF04121">
    <property type="entry name" value="Nup84_Nup100"/>
    <property type="match status" value="1"/>
</dbReference>
<dbReference type="PANTHER" id="PTHR13003">
    <property type="entry name" value="NUP107-RELATED"/>
    <property type="match status" value="1"/>
</dbReference>
<name>A0A1R0H2Y3_9FUNG</name>
<keyword evidence="3" id="KW-0653">Protein transport</keyword>
<dbReference type="AlphaFoldDB" id="A0A1R0H2Y3"/>
<evidence type="ECO:0000256" key="6">
    <source>
        <dbReference type="ARBA" id="ARBA00023242"/>
    </source>
</evidence>
<evidence type="ECO:0000256" key="3">
    <source>
        <dbReference type="ARBA" id="ARBA00022927"/>
    </source>
</evidence>
<keyword evidence="9" id="KW-1185">Reference proteome</keyword>
<dbReference type="GO" id="GO:0006606">
    <property type="term" value="P:protein import into nucleus"/>
    <property type="evidence" value="ECO:0007669"/>
    <property type="project" value="TreeGrafter"/>
</dbReference>
<dbReference type="EMBL" id="LSSL01000882">
    <property type="protein sequence ID" value="OLY83481.1"/>
    <property type="molecule type" value="Genomic_DNA"/>
</dbReference>
<keyword evidence="6 7" id="KW-0539">Nucleus</keyword>
<keyword evidence="1 7" id="KW-0813">Transport</keyword>
<gene>
    <name evidence="8" type="ORF">AYI68_g2376</name>
</gene>
<organism evidence="8 9">
    <name type="scientific">Smittium mucronatum</name>
    <dbReference type="NCBI Taxonomy" id="133383"/>
    <lineage>
        <taxon>Eukaryota</taxon>
        <taxon>Fungi</taxon>
        <taxon>Fungi incertae sedis</taxon>
        <taxon>Zoopagomycota</taxon>
        <taxon>Kickxellomycotina</taxon>
        <taxon>Harpellomycetes</taxon>
        <taxon>Harpellales</taxon>
        <taxon>Legeriomycetaceae</taxon>
        <taxon>Smittium</taxon>
    </lineage>
</organism>
<keyword evidence="2" id="KW-0509">mRNA transport</keyword>
<accession>A0A1R0H2Y3</accession>
<dbReference type="Gene3D" id="1.20.190.50">
    <property type="match status" value="1"/>
</dbReference>
<dbReference type="Proteomes" id="UP000187455">
    <property type="component" value="Unassembled WGS sequence"/>
</dbReference>
<dbReference type="InterPro" id="IPR007252">
    <property type="entry name" value="Nup84/Nup107"/>
</dbReference>
<comment type="similarity">
    <text evidence="7">Belongs to the nucleoporin Nup84/Nup107 family.</text>
</comment>